<evidence type="ECO:0000313" key="3">
    <source>
        <dbReference type="Proteomes" id="UP000177300"/>
    </source>
</evidence>
<feature type="signal peptide" evidence="1">
    <location>
        <begin position="1"/>
        <end position="26"/>
    </location>
</feature>
<accession>A0A1F5I8F0</accession>
<gene>
    <name evidence="2" type="ORF">A3G14_00150</name>
</gene>
<keyword evidence="1" id="KW-0732">Signal</keyword>
<evidence type="ECO:0000313" key="2">
    <source>
        <dbReference type="EMBL" id="OGE12601.1"/>
    </source>
</evidence>
<name>A0A1F5I8F0_9BACT</name>
<dbReference type="EMBL" id="MFBY01000054">
    <property type="protein sequence ID" value="OGE12601.1"/>
    <property type="molecule type" value="Genomic_DNA"/>
</dbReference>
<proteinExistence type="predicted"/>
<organism evidence="2 3">
    <name type="scientific">Candidatus Curtissbacteria bacterium RIFCSPLOWO2_12_FULL_38_9</name>
    <dbReference type="NCBI Taxonomy" id="1797735"/>
    <lineage>
        <taxon>Bacteria</taxon>
        <taxon>Candidatus Curtissiibacteriota</taxon>
    </lineage>
</organism>
<feature type="chain" id="PRO_5009518859" evidence="1">
    <location>
        <begin position="27"/>
        <end position="168"/>
    </location>
</feature>
<comment type="caution">
    <text evidence="2">The sequence shown here is derived from an EMBL/GenBank/DDBJ whole genome shotgun (WGS) entry which is preliminary data.</text>
</comment>
<reference evidence="2 3" key="1">
    <citation type="journal article" date="2016" name="Nat. Commun.">
        <title>Thousands of microbial genomes shed light on interconnected biogeochemical processes in an aquifer system.</title>
        <authorList>
            <person name="Anantharaman K."/>
            <person name="Brown C.T."/>
            <person name="Hug L.A."/>
            <person name="Sharon I."/>
            <person name="Castelle C.J."/>
            <person name="Probst A.J."/>
            <person name="Thomas B.C."/>
            <person name="Singh A."/>
            <person name="Wilkins M.J."/>
            <person name="Karaoz U."/>
            <person name="Brodie E.L."/>
            <person name="Williams K.H."/>
            <person name="Hubbard S.S."/>
            <person name="Banfield J.F."/>
        </authorList>
    </citation>
    <scope>NUCLEOTIDE SEQUENCE [LARGE SCALE GENOMIC DNA]</scope>
</reference>
<evidence type="ECO:0000256" key="1">
    <source>
        <dbReference type="SAM" id="SignalP"/>
    </source>
</evidence>
<dbReference type="Proteomes" id="UP000177300">
    <property type="component" value="Unassembled WGS sequence"/>
</dbReference>
<sequence length="168" mass="16489">MISIKKLATAGAAAGLLFGSAMPAFADFNLGFSNGDVEQSNSAFIFNGVSASSNTGNNNAGNLAVVSVGNDITTGNATTVVGVTNVANKNVAVDGCGCNDVNIGVGNGDLEQSNRVAVVNLVGASSDTGDNNAGNLAVLSVGNDIQTGNAGTGVSVTNVVNKNVAFSF</sequence>
<dbReference type="AlphaFoldDB" id="A0A1F5I8F0"/>
<protein>
    <submittedName>
        <fullName evidence="2">Uncharacterized protein</fullName>
    </submittedName>
</protein>